<dbReference type="Proteomes" id="UP000494040">
    <property type="component" value="Unassembled WGS sequence"/>
</dbReference>
<accession>A0A8I6REM9</accession>
<dbReference type="GeneID" id="106663493"/>
<organism evidence="3 4">
    <name type="scientific">Cimex lectularius</name>
    <name type="common">Bed bug</name>
    <name type="synonym">Acanthia lectularia</name>
    <dbReference type="NCBI Taxonomy" id="79782"/>
    <lineage>
        <taxon>Eukaryota</taxon>
        <taxon>Metazoa</taxon>
        <taxon>Ecdysozoa</taxon>
        <taxon>Arthropoda</taxon>
        <taxon>Hexapoda</taxon>
        <taxon>Insecta</taxon>
        <taxon>Pterygota</taxon>
        <taxon>Neoptera</taxon>
        <taxon>Paraneoptera</taxon>
        <taxon>Hemiptera</taxon>
        <taxon>Heteroptera</taxon>
        <taxon>Panheteroptera</taxon>
        <taxon>Cimicomorpha</taxon>
        <taxon>Cimicidae</taxon>
        <taxon>Cimex</taxon>
    </lineage>
</organism>
<evidence type="ECO:0000313" key="4">
    <source>
        <dbReference type="Proteomes" id="UP000494040"/>
    </source>
</evidence>
<feature type="chain" id="PRO_5036432533" evidence="2">
    <location>
        <begin position="21"/>
        <end position="277"/>
    </location>
</feature>
<evidence type="ECO:0000256" key="1">
    <source>
        <dbReference type="SAM" id="MobiDB-lite"/>
    </source>
</evidence>
<reference evidence="3" key="1">
    <citation type="submission" date="2022-01" db="UniProtKB">
        <authorList>
            <consortium name="EnsemblMetazoa"/>
        </authorList>
    </citation>
    <scope>IDENTIFICATION</scope>
</reference>
<protein>
    <submittedName>
        <fullName evidence="3">Uncharacterized protein</fullName>
    </submittedName>
</protein>
<dbReference type="RefSeq" id="XP_014243852.1">
    <property type="nucleotide sequence ID" value="XM_014388366.2"/>
</dbReference>
<dbReference type="AlphaFoldDB" id="A0A8I6REM9"/>
<dbReference type="KEGG" id="clec:106663493"/>
<feature type="region of interest" description="Disordered" evidence="1">
    <location>
        <begin position="142"/>
        <end position="164"/>
    </location>
</feature>
<evidence type="ECO:0000313" key="3">
    <source>
        <dbReference type="EnsemblMetazoa" id="XP_014243852.1"/>
    </source>
</evidence>
<dbReference type="EnsemblMetazoa" id="XM_014388362.2">
    <property type="protein sequence ID" value="XP_014243848.1"/>
    <property type="gene ID" value="LOC106663493"/>
</dbReference>
<keyword evidence="4" id="KW-1185">Reference proteome</keyword>
<keyword evidence="2" id="KW-0732">Signal</keyword>
<name>A0A8I6REM9_CIMLE</name>
<dbReference type="OrthoDB" id="8197748at2759"/>
<proteinExistence type="predicted"/>
<dbReference type="RefSeq" id="XP_014243848.1">
    <property type="nucleotide sequence ID" value="XM_014388362.2"/>
</dbReference>
<evidence type="ECO:0000256" key="2">
    <source>
        <dbReference type="SAM" id="SignalP"/>
    </source>
</evidence>
<feature type="signal peptide" evidence="2">
    <location>
        <begin position="1"/>
        <end position="20"/>
    </location>
</feature>
<dbReference type="RefSeq" id="XP_014243850.1">
    <property type="nucleotide sequence ID" value="XM_014388364.2"/>
</dbReference>
<dbReference type="EnsemblMetazoa" id="XM_014388366.2">
    <property type="protein sequence ID" value="XP_014243852.1"/>
    <property type="gene ID" value="LOC106663493"/>
</dbReference>
<sequence length="277" mass="30678">MWRWEFWVGALLCTASCALCSLESPELALLLANESPPVAAKRITPKSVFVAPSFSQPSCAEGYRQDALGRCVRIVRINEAAQLDFFLQRLNSMHAPPVRQTIMHNAGPLRLPIPLGTTTMGPMTTSTEATMTTAATTTITTTTLSEEEEIPTSTFPSTTASQDIEETETPLLIIVANTTEPTSTSSDAMSTVTNMAYTEPTITTESPETTTVPLPPSTYFPMRYVPVRFPERPTIVRFPSGVHVSVSNPSWWPHSWEQWPSVRKRGHREPRPSWINQ</sequence>
<dbReference type="EnsemblMetazoa" id="XM_014388364.2">
    <property type="protein sequence ID" value="XP_014243850.1"/>
    <property type="gene ID" value="LOC106663493"/>
</dbReference>